<organism evidence="1 2">
    <name type="scientific">Dryococelus australis</name>
    <dbReference type="NCBI Taxonomy" id="614101"/>
    <lineage>
        <taxon>Eukaryota</taxon>
        <taxon>Metazoa</taxon>
        <taxon>Ecdysozoa</taxon>
        <taxon>Arthropoda</taxon>
        <taxon>Hexapoda</taxon>
        <taxon>Insecta</taxon>
        <taxon>Pterygota</taxon>
        <taxon>Neoptera</taxon>
        <taxon>Polyneoptera</taxon>
        <taxon>Phasmatodea</taxon>
        <taxon>Verophasmatodea</taxon>
        <taxon>Anareolatae</taxon>
        <taxon>Phasmatidae</taxon>
        <taxon>Eurycanthinae</taxon>
        <taxon>Dryococelus</taxon>
    </lineage>
</organism>
<comment type="caution">
    <text evidence="1">The sequence shown here is derived from an EMBL/GenBank/DDBJ whole genome shotgun (WGS) entry which is preliminary data.</text>
</comment>
<proteinExistence type="predicted"/>
<dbReference type="EMBL" id="JARBHB010000002">
    <property type="protein sequence ID" value="KAJ8892363.1"/>
    <property type="molecule type" value="Genomic_DNA"/>
</dbReference>
<evidence type="ECO:0000313" key="1">
    <source>
        <dbReference type="EMBL" id="KAJ8892363.1"/>
    </source>
</evidence>
<sequence length="293" mass="33324">MDHSEVSELSLVEKLKEPSDFQLWTFKVNILFKSQGLYSIVCGEVKAPEQGSSDYAAYVKNDAKAQKIIITPVDRIPLTHILTCENAFSMYCKLCDIYERDALQQKFYLMQEFFGYRYTAGVDLVTHVSKLDNLVFRLKILGNDIPENMLISRILTTLPERYSYFNSAWESTPVESKTVANLTARLIAKEKTSADSRTETDVVAFKAVMKKCYKCGSDKHLVGFHKTDAASKKQGVSAVKCFSYQKTRHMAWDFPIKVKNCSICKKNQPRGNRLLLPQKHEQEIAGYLSGGRL</sequence>
<accession>A0ABQ9I6U8</accession>
<evidence type="ECO:0000313" key="2">
    <source>
        <dbReference type="Proteomes" id="UP001159363"/>
    </source>
</evidence>
<reference evidence="1 2" key="1">
    <citation type="submission" date="2023-02" db="EMBL/GenBank/DDBJ databases">
        <title>LHISI_Scaffold_Assembly.</title>
        <authorList>
            <person name="Stuart O.P."/>
            <person name="Cleave R."/>
            <person name="Magrath M.J.L."/>
            <person name="Mikheyev A.S."/>
        </authorList>
    </citation>
    <scope>NUCLEOTIDE SEQUENCE [LARGE SCALE GENOMIC DNA]</scope>
    <source>
        <strain evidence="1">Daus_M_001</strain>
        <tissue evidence="1">Leg muscle</tissue>
    </source>
</reference>
<protein>
    <recommendedName>
        <fullName evidence="3">Polyprotein</fullName>
    </recommendedName>
</protein>
<name>A0ABQ9I6U8_9NEOP</name>
<dbReference type="Proteomes" id="UP001159363">
    <property type="component" value="Chromosome 2"/>
</dbReference>
<gene>
    <name evidence="1" type="ORF">PR048_004943</name>
</gene>
<dbReference type="Pfam" id="PF14223">
    <property type="entry name" value="Retrotran_gag_2"/>
    <property type="match status" value="1"/>
</dbReference>
<keyword evidence="2" id="KW-1185">Reference proteome</keyword>
<evidence type="ECO:0008006" key="3">
    <source>
        <dbReference type="Google" id="ProtNLM"/>
    </source>
</evidence>